<reference evidence="2 3" key="1">
    <citation type="submission" date="2023-04" db="EMBL/GenBank/DDBJ databases">
        <title>Luteimonas sp. M1R5S18.</title>
        <authorList>
            <person name="Sun J.-Q."/>
        </authorList>
    </citation>
    <scope>NUCLEOTIDE SEQUENCE [LARGE SCALE GENOMIC DNA]</scope>
    <source>
        <strain evidence="2 3">M1R5S18</strain>
    </source>
</reference>
<dbReference type="InterPro" id="IPR045057">
    <property type="entry name" value="Gcn5-rel_NAT"/>
</dbReference>
<evidence type="ECO:0000313" key="2">
    <source>
        <dbReference type="EMBL" id="MDH5829511.1"/>
    </source>
</evidence>
<dbReference type="InterPro" id="IPR016181">
    <property type="entry name" value="Acyl_CoA_acyltransferase"/>
</dbReference>
<evidence type="ECO:0000259" key="1">
    <source>
        <dbReference type="PROSITE" id="PS51729"/>
    </source>
</evidence>
<dbReference type="EMBL" id="JARXRN010000016">
    <property type="protein sequence ID" value="MDH5829511.1"/>
    <property type="molecule type" value="Genomic_DNA"/>
</dbReference>
<keyword evidence="2" id="KW-0808">Transferase</keyword>
<sequence>MDPIDIRHHEGQRFEAVFPEGRAVLDYQLAGGRLVIVHTGVPPELRGRGLAGQLVRAAFEHARAAGLRVEPRCSYAAEWSERHPEFADLLATG</sequence>
<name>A0ABT6JFP9_9GAMM</name>
<dbReference type="InterPro" id="IPR031165">
    <property type="entry name" value="GNAT_YJDJ"/>
</dbReference>
<dbReference type="GO" id="GO:0016746">
    <property type="term" value="F:acyltransferase activity"/>
    <property type="evidence" value="ECO:0007669"/>
    <property type="project" value="UniProtKB-KW"/>
</dbReference>
<keyword evidence="3" id="KW-1185">Reference proteome</keyword>
<comment type="caution">
    <text evidence="2">The sequence shown here is derived from an EMBL/GenBank/DDBJ whole genome shotgun (WGS) entry which is preliminary data.</text>
</comment>
<dbReference type="Gene3D" id="3.40.630.30">
    <property type="match status" value="1"/>
</dbReference>
<dbReference type="Pfam" id="PF14542">
    <property type="entry name" value="Acetyltransf_CG"/>
    <property type="match status" value="1"/>
</dbReference>
<evidence type="ECO:0000313" key="3">
    <source>
        <dbReference type="Proteomes" id="UP001156831"/>
    </source>
</evidence>
<organism evidence="2 3">
    <name type="scientific">Luteimonas rhizosphaericola</name>
    <dbReference type="NCBI Taxonomy" id="3042024"/>
    <lineage>
        <taxon>Bacteria</taxon>
        <taxon>Pseudomonadati</taxon>
        <taxon>Pseudomonadota</taxon>
        <taxon>Gammaproteobacteria</taxon>
        <taxon>Lysobacterales</taxon>
        <taxon>Lysobacteraceae</taxon>
        <taxon>Luteimonas</taxon>
    </lineage>
</organism>
<proteinExistence type="predicted"/>
<dbReference type="PANTHER" id="PTHR31435:SF9">
    <property type="entry name" value="PROTEIN NATD1"/>
    <property type="match status" value="1"/>
</dbReference>
<feature type="domain" description="N-acetyltransferase" evidence="1">
    <location>
        <begin position="6"/>
        <end position="91"/>
    </location>
</feature>
<dbReference type="PROSITE" id="PS51729">
    <property type="entry name" value="GNAT_YJDJ"/>
    <property type="match status" value="1"/>
</dbReference>
<dbReference type="PANTHER" id="PTHR31435">
    <property type="entry name" value="PROTEIN NATD1"/>
    <property type="match status" value="1"/>
</dbReference>
<dbReference type="RefSeq" id="WP_280599685.1">
    <property type="nucleotide sequence ID" value="NZ_JARXRN010000016.1"/>
</dbReference>
<gene>
    <name evidence="2" type="ORF">QFW80_03130</name>
</gene>
<dbReference type="CDD" id="cd04301">
    <property type="entry name" value="NAT_SF"/>
    <property type="match status" value="1"/>
</dbReference>
<accession>A0ABT6JFP9</accession>
<dbReference type="EC" id="2.3.1.-" evidence="2"/>
<dbReference type="SUPFAM" id="SSF55729">
    <property type="entry name" value="Acyl-CoA N-acyltransferases (Nat)"/>
    <property type="match status" value="1"/>
</dbReference>
<dbReference type="Proteomes" id="UP001156831">
    <property type="component" value="Unassembled WGS sequence"/>
</dbReference>
<protein>
    <submittedName>
        <fullName evidence="2">GNAT family N-acetyltransferase</fullName>
        <ecNumber evidence="2">2.3.1.-</ecNumber>
    </submittedName>
</protein>
<keyword evidence="2" id="KW-0012">Acyltransferase</keyword>